<evidence type="ECO:0000313" key="2">
    <source>
        <dbReference type="EMBL" id="MFD2674532.1"/>
    </source>
</evidence>
<feature type="region of interest" description="Disordered" evidence="1">
    <location>
        <begin position="156"/>
        <end position="182"/>
    </location>
</feature>
<sequence>MAIRYWMFVHPLDRAREMVAGGFVQHPWGDEQPLNVMAEADGVVLYCPRTENPDGEPLRSVVQAGRVLSDAPYRVGGRGKSPWRHDVQWLADAQIAPIRPLRDMLELTRDSRFWGEQLRPGWVELSRRDFEICEDAVRRPTPGPSLFALQAERAGLARPDASTAPPPAWMDAPIDRPPTPGW</sequence>
<dbReference type="EMBL" id="JBHUNF010000002">
    <property type="protein sequence ID" value="MFD2674532.1"/>
    <property type="molecule type" value="Genomic_DNA"/>
</dbReference>
<keyword evidence="3" id="KW-1185">Reference proteome</keyword>
<dbReference type="Proteomes" id="UP001597453">
    <property type="component" value="Unassembled WGS sequence"/>
</dbReference>
<evidence type="ECO:0000256" key="1">
    <source>
        <dbReference type="SAM" id="MobiDB-lite"/>
    </source>
</evidence>
<reference evidence="3" key="1">
    <citation type="journal article" date="2019" name="Int. J. Syst. Evol. Microbiol.">
        <title>The Global Catalogue of Microorganisms (GCM) 10K type strain sequencing project: providing services to taxonomists for standard genome sequencing and annotation.</title>
        <authorList>
            <consortium name="The Broad Institute Genomics Platform"/>
            <consortium name="The Broad Institute Genome Sequencing Center for Infectious Disease"/>
            <person name="Wu L."/>
            <person name="Ma J."/>
        </authorList>
    </citation>
    <scope>NUCLEOTIDE SEQUENCE [LARGE SCALE GENOMIC DNA]</scope>
    <source>
        <strain evidence="3">TISTR 1511</strain>
    </source>
</reference>
<protein>
    <submittedName>
        <fullName evidence="2">EVE domain-containing protein</fullName>
    </submittedName>
</protein>
<proteinExistence type="predicted"/>
<gene>
    <name evidence="2" type="ORF">ACFSUQ_04365</name>
</gene>
<evidence type="ECO:0000313" key="3">
    <source>
        <dbReference type="Proteomes" id="UP001597453"/>
    </source>
</evidence>
<dbReference type="RefSeq" id="WP_159421372.1">
    <property type="nucleotide sequence ID" value="NZ_JBHUNF010000002.1"/>
</dbReference>
<comment type="caution">
    <text evidence="2">The sequence shown here is derived from an EMBL/GenBank/DDBJ whole genome shotgun (WGS) entry which is preliminary data.</text>
</comment>
<dbReference type="InterPro" id="IPR015947">
    <property type="entry name" value="PUA-like_sf"/>
</dbReference>
<dbReference type="SUPFAM" id="SSF88697">
    <property type="entry name" value="PUA domain-like"/>
    <property type="match status" value="1"/>
</dbReference>
<accession>A0ABW5RKL5</accession>
<dbReference type="Gene3D" id="3.10.590.10">
    <property type="entry name" value="ph1033 like domains"/>
    <property type="match status" value="1"/>
</dbReference>
<organism evidence="2 3">
    <name type="scientific">Gulosibacter bifidus</name>
    <dbReference type="NCBI Taxonomy" id="272239"/>
    <lineage>
        <taxon>Bacteria</taxon>
        <taxon>Bacillati</taxon>
        <taxon>Actinomycetota</taxon>
        <taxon>Actinomycetes</taxon>
        <taxon>Micrococcales</taxon>
        <taxon>Microbacteriaceae</taxon>
        <taxon>Gulosibacter</taxon>
    </lineage>
</organism>
<name>A0ABW5RKL5_9MICO</name>